<proteinExistence type="predicted"/>
<sequence length="120" mass="13937">MIVKFSNNFRVVCRFDFTFYNQLQLFLLFPVPFLFILLPLKRTGRGRVKNEKKRGKGIENKQQKKHVTLLLTASICCISVVQLEQNVRYVRISRHLDLNTQLNCFSCSTILGQKALRASS</sequence>
<accession>A0A3M7Q418</accession>
<keyword evidence="1" id="KW-1133">Transmembrane helix</keyword>
<keyword evidence="3" id="KW-1185">Reference proteome</keyword>
<dbReference type="Proteomes" id="UP000276133">
    <property type="component" value="Unassembled WGS sequence"/>
</dbReference>
<gene>
    <name evidence="2" type="ORF">BpHYR1_041320</name>
</gene>
<comment type="caution">
    <text evidence="2">The sequence shown here is derived from an EMBL/GenBank/DDBJ whole genome shotgun (WGS) entry which is preliminary data.</text>
</comment>
<protein>
    <submittedName>
        <fullName evidence="2">Uncharacterized protein</fullName>
    </submittedName>
</protein>
<evidence type="ECO:0000313" key="2">
    <source>
        <dbReference type="EMBL" id="RNA06013.1"/>
    </source>
</evidence>
<dbReference type="AlphaFoldDB" id="A0A3M7Q418"/>
<keyword evidence="1" id="KW-0472">Membrane</keyword>
<name>A0A3M7Q418_BRAPC</name>
<evidence type="ECO:0000256" key="1">
    <source>
        <dbReference type="SAM" id="Phobius"/>
    </source>
</evidence>
<reference evidence="2 3" key="1">
    <citation type="journal article" date="2018" name="Sci. Rep.">
        <title>Genomic signatures of local adaptation to the degree of environmental predictability in rotifers.</title>
        <authorList>
            <person name="Franch-Gras L."/>
            <person name="Hahn C."/>
            <person name="Garcia-Roger E.M."/>
            <person name="Carmona M.J."/>
            <person name="Serra M."/>
            <person name="Gomez A."/>
        </authorList>
    </citation>
    <scope>NUCLEOTIDE SEQUENCE [LARGE SCALE GENOMIC DNA]</scope>
    <source>
        <strain evidence="2">HYR1</strain>
    </source>
</reference>
<evidence type="ECO:0000313" key="3">
    <source>
        <dbReference type="Proteomes" id="UP000276133"/>
    </source>
</evidence>
<dbReference type="EMBL" id="REGN01007523">
    <property type="protein sequence ID" value="RNA06013.1"/>
    <property type="molecule type" value="Genomic_DNA"/>
</dbReference>
<feature type="transmembrane region" description="Helical" evidence="1">
    <location>
        <begin position="20"/>
        <end position="40"/>
    </location>
</feature>
<organism evidence="2 3">
    <name type="scientific">Brachionus plicatilis</name>
    <name type="common">Marine rotifer</name>
    <name type="synonym">Brachionus muelleri</name>
    <dbReference type="NCBI Taxonomy" id="10195"/>
    <lineage>
        <taxon>Eukaryota</taxon>
        <taxon>Metazoa</taxon>
        <taxon>Spiralia</taxon>
        <taxon>Gnathifera</taxon>
        <taxon>Rotifera</taxon>
        <taxon>Eurotatoria</taxon>
        <taxon>Monogononta</taxon>
        <taxon>Pseudotrocha</taxon>
        <taxon>Ploima</taxon>
        <taxon>Brachionidae</taxon>
        <taxon>Brachionus</taxon>
    </lineage>
</organism>
<keyword evidence="1" id="KW-0812">Transmembrane</keyword>